<dbReference type="SUPFAM" id="SSF53098">
    <property type="entry name" value="Ribonuclease H-like"/>
    <property type="match status" value="1"/>
</dbReference>
<gene>
    <name evidence="3" type="ORF">OHC33_009157</name>
</gene>
<keyword evidence="4" id="KW-1185">Reference proteome</keyword>
<dbReference type="GO" id="GO:0008408">
    <property type="term" value="F:3'-5' exonuclease activity"/>
    <property type="evidence" value="ECO:0007669"/>
    <property type="project" value="InterPro"/>
</dbReference>
<dbReference type="InterPro" id="IPR012337">
    <property type="entry name" value="RNaseH-like_sf"/>
</dbReference>
<dbReference type="AlphaFoldDB" id="A0AAN8EQ83"/>
<dbReference type="PANTHER" id="PTHR43040">
    <property type="entry name" value="RIBONUCLEASE D"/>
    <property type="match status" value="1"/>
</dbReference>
<reference evidence="3 4" key="1">
    <citation type="submission" date="2022-12" db="EMBL/GenBank/DDBJ databases">
        <title>Genomic features and morphological characterization of a novel Knufia sp. strain isolated from spacecraft assembly facility.</title>
        <authorList>
            <person name="Teixeira M."/>
            <person name="Chander A.M."/>
            <person name="Stajich J.E."/>
            <person name="Venkateswaran K."/>
        </authorList>
    </citation>
    <scope>NUCLEOTIDE SEQUENCE [LARGE SCALE GENOMIC DNA]</scope>
    <source>
        <strain evidence="3 4">FJI-L2-BK-P2</strain>
    </source>
</reference>
<evidence type="ECO:0000256" key="1">
    <source>
        <dbReference type="SAM" id="MobiDB-lite"/>
    </source>
</evidence>
<dbReference type="Proteomes" id="UP001316803">
    <property type="component" value="Unassembled WGS sequence"/>
</dbReference>
<proteinExistence type="predicted"/>
<evidence type="ECO:0000313" key="4">
    <source>
        <dbReference type="Proteomes" id="UP001316803"/>
    </source>
</evidence>
<accession>A0AAN8EQ83</accession>
<dbReference type="PANTHER" id="PTHR43040:SF1">
    <property type="entry name" value="RIBONUCLEASE D"/>
    <property type="match status" value="1"/>
</dbReference>
<comment type="caution">
    <text evidence="3">The sequence shown here is derived from an EMBL/GenBank/DDBJ whole genome shotgun (WGS) entry which is preliminary data.</text>
</comment>
<feature type="region of interest" description="Disordered" evidence="1">
    <location>
        <begin position="224"/>
        <end position="305"/>
    </location>
</feature>
<dbReference type="Gene3D" id="3.30.420.10">
    <property type="entry name" value="Ribonuclease H-like superfamily/Ribonuclease H"/>
    <property type="match status" value="1"/>
</dbReference>
<evidence type="ECO:0000259" key="2">
    <source>
        <dbReference type="SMART" id="SM00474"/>
    </source>
</evidence>
<feature type="compositionally biased region" description="Basic residues" evidence="1">
    <location>
        <begin position="279"/>
        <end position="288"/>
    </location>
</feature>
<protein>
    <recommendedName>
        <fullName evidence="2">3'-5' exonuclease domain-containing protein</fullName>
    </recommendedName>
</protein>
<dbReference type="EMBL" id="JAKLMC020000032">
    <property type="protein sequence ID" value="KAK5949768.1"/>
    <property type="molecule type" value="Genomic_DNA"/>
</dbReference>
<dbReference type="GO" id="GO:0003676">
    <property type="term" value="F:nucleic acid binding"/>
    <property type="evidence" value="ECO:0007669"/>
    <property type="project" value="InterPro"/>
</dbReference>
<dbReference type="InterPro" id="IPR002562">
    <property type="entry name" value="3'-5'_exonuclease_dom"/>
</dbReference>
<feature type="domain" description="3'-5' exonuclease" evidence="2">
    <location>
        <begin position="3"/>
        <end position="206"/>
    </location>
</feature>
<dbReference type="InterPro" id="IPR036397">
    <property type="entry name" value="RNaseH_sf"/>
</dbReference>
<evidence type="ECO:0000313" key="3">
    <source>
        <dbReference type="EMBL" id="KAK5949768.1"/>
    </source>
</evidence>
<dbReference type="Pfam" id="PF01612">
    <property type="entry name" value="DNA_pol_A_exo1"/>
    <property type="match status" value="1"/>
</dbReference>
<feature type="region of interest" description="Disordered" evidence="1">
    <location>
        <begin position="159"/>
        <end position="181"/>
    </location>
</feature>
<sequence length="413" mass="46418">MAYSLIDTEDSLRDALRSFPTVSTKLPAFYFDCEGHELGRHGTLDLLQVYVLPLQHTFVIDIYVLQDKAFTTTSGNLSLKSLLQSKDIKKVFFDVRNDSDALFSHFNVSLRGIIDLQLMEYFLPERSGINLLSLRDCIDRDSALAPEVIENWKQNKASITGARSDSSDGRNPPSQQRPVPDDLLQYSVGDVEYLPRLFRMYRSNLDAQRWGAVYDGSNRRVKQSQHMQYEPQGKNKWKGPHRGTNLTSSRASSAIAPMRTLPGSALSVLSGPDKVNKCREKRPRKKQHSTNSGSKTDTAEGPYPHTMASLTQSMYQSSLLDASSTITATSGVDMNTKPLREQPLTFVKEGTSLKPQQTKQKSKVVQKRPKQNHGQKPQAPRVASIEEIPDFLSPDLDWTLCDKDCGWCGHCYD</sequence>
<name>A0AAN8EQ83_9EURO</name>
<dbReference type="GO" id="GO:0006139">
    <property type="term" value="P:nucleobase-containing compound metabolic process"/>
    <property type="evidence" value="ECO:0007669"/>
    <property type="project" value="InterPro"/>
</dbReference>
<feature type="region of interest" description="Disordered" evidence="1">
    <location>
        <begin position="346"/>
        <end position="384"/>
    </location>
</feature>
<organism evidence="3 4">
    <name type="scientific">Knufia fluminis</name>
    <dbReference type="NCBI Taxonomy" id="191047"/>
    <lineage>
        <taxon>Eukaryota</taxon>
        <taxon>Fungi</taxon>
        <taxon>Dikarya</taxon>
        <taxon>Ascomycota</taxon>
        <taxon>Pezizomycotina</taxon>
        <taxon>Eurotiomycetes</taxon>
        <taxon>Chaetothyriomycetidae</taxon>
        <taxon>Chaetothyriales</taxon>
        <taxon>Trichomeriaceae</taxon>
        <taxon>Knufia</taxon>
    </lineage>
</organism>
<dbReference type="SMART" id="SM00474">
    <property type="entry name" value="35EXOc"/>
    <property type="match status" value="1"/>
</dbReference>
<feature type="compositionally biased region" description="Basic residues" evidence="1">
    <location>
        <begin position="360"/>
        <end position="373"/>
    </location>
</feature>